<proteinExistence type="inferred from homology"/>
<gene>
    <name evidence="4" type="ORF">DEM27_00475</name>
</gene>
<dbReference type="InterPro" id="IPR001509">
    <property type="entry name" value="Epimerase_deHydtase"/>
</dbReference>
<dbReference type="Gene3D" id="3.90.25.10">
    <property type="entry name" value="UDP-galactose 4-epimerase, domain 1"/>
    <property type="match status" value="1"/>
</dbReference>
<keyword evidence="5" id="KW-1185">Reference proteome</keyword>
<name>A0A2U2DWN3_9HYPH</name>
<dbReference type="OrthoDB" id="7305551at2"/>
<accession>A0A2U2DWN3</accession>
<dbReference type="Proteomes" id="UP000245252">
    <property type="component" value="Unassembled WGS sequence"/>
</dbReference>
<dbReference type="InterPro" id="IPR036291">
    <property type="entry name" value="NAD(P)-bd_dom_sf"/>
</dbReference>
<organism evidence="4 5">
    <name type="scientific">Metarhizobium album</name>
    <dbReference type="NCBI Taxonomy" id="2182425"/>
    <lineage>
        <taxon>Bacteria</taxon>
        <taxon>Pseudomonadati</taxon>
        <taxon>Pseudomonadota</taxon>
        <taxon>Alphaproteobacteria</taxon>
        <taxon>Hyphomicrobiales</taxon>
        <taxon>Rhizobiaceae</taxon>
        <taxon>Metarhizobium</taxon>
    </lineage>
</organism>
<reference evidence="4 5" key="1">
    <citation type="submission" date="2018-05" db="EMBL/GenBank/DDBJ databases">
        <title>The draft genome of strain NS-104.</title>
        <authorList>
            <person name="Hang P."/>
            <person name="Jiang J."/>
        </authorList>
    </citation>
    <scope>NUCLEOTIDE SEQUENCE [LARGE SCALE GENOMIC DNA]</scope>
    <source>
        <strain evidence="4 5">NS-104</strain>
    </source>
</reference>
<dbReference type="RefSeq" id="WP_109456237.1">
    <property type="nucleotide sequence ID" value="NZ_QFBC01000001.1"/>
</dbReference>
<comment type="pathway">
    <text evidence="1">Bacterial outer membrane biogenesis; LPS O-antigen biosynthesis.</text>
</comment>
<evidence type="ECO:0000313" key="4">
    <source>
        <dbReference type="EMBL" id="PWE57720.1"/>
    </source>
</evidence>
<dbReference type="EMBL" id="QFBC01000001">
    <property type="protein sequence ID" value="PWE57720.1"/>
    <property type="molecule type" value="Genomic_DNA"/>
</dbReference>
<feature type="domain" description="NAD-dependent epimerase/dehydratase" evidence="3">
    <location>
        <begin position="3"/>
        <end position="225"/>
    </location>
</feature>
<dbReference type="PANTHER" id="PTHR43000">
    <property type="entry name" value="DTDP-D-GLUCOSE 4,6-DEHYDRATASE-RELATED"/>
    <property type="match status" value="1"/>
</dbReference>
<protein>
    <submittedName>
        <fullName evidence="4">NAD(P)-dependent oxidoreductase</fullName>
    </submittedName>
</protein>
<sequence>MKVLLTGAGGFIGRHVLDALDKQGIETIAVGRRKPDGCPDSAFERADLLEIDDFDAFATKLGATHLLHLAWYAEHGKYWNSPLNLRWCEATTRLVEAFCKAGGRHVVMAGTCAEYDWSYGYCREAETPINPATLYGSAKDATRRLAMAVCREYDVPCAWGRIFLAYGAGEAPQRLVPSLIEIFQDKRSAFAVDQDCFRDFLHVADVASAFTTLLLKGANGIYNVGSGEPVQLADVVRWIADILDGDAQRVLSLRRDKTGQPLLLLGENLKLKELGWQPVIPVKQGLSKIIAGNIHELADMPRMFR</sequence>
<comment type="caution">
    <text evidence="4">The sequence shown here is derived from an EMBL/GenBank/DDBJ whole genome shotgun (WGS) entry which is preliminary data.</text>
</comment>
<evidence type="ECO:0000256" key="2">
    <source>
        <dbReference type="ARBA" id="ARBA00007637"/>
    </source>
</evidence>
<comment type="similarity">
    <text evidence="2">Belongs to the NAD(P)-dependent epimerase/dehydratase family.</text>
</comment>
<evidence type="ECO:0000313" key="5">
    <source>
        <dbReference type="Proteomes" id="UP000245252"/>
    </source>
</evidence>
<evidence type="ECO:0000259" key="3">
    <source>
        <dbReference type="Pfam" id="PF01370"/>
    </source>
</evidence>
<dbReference type="SUPFAM" id="SSF51735">
    <property type="entry name" value="NAD(P)-binding Rossmann-fold domains"/>
    <property type="match status" value="1"/>
</dbReference>
<dbReference type="AlphaFoldDB" id="A0A2U2DWN3"/>
<dbReference type="Gene3D" id="3.40.50.720">
    <property type="entry name" value="NAD(P)-binding Rossmann-like Domain"/>
    <property type="match status" value="1"/>
</dbReference>
<evidence type="ECO:0000256" key="1">
    <source>
        <dbReference type="ARBA" id="ARBA00005125"/>
    </source>
</evidence>
<dbReference type="Pfam" id="PF01370">
    <property type="entry name" value="Epimerase"/>
    <property type="match status" value="1"/>
</dbReference>